<dbReference type="GO" id="GO:0008180">
    <property type="term" value="C:COP9 signalosome"/>
    <property type="evidence" value="ECO:0007669"/>
    <property type="project" value="UniProtKB-KW"/>
</dbReference>
<dbReference type="VEuPathDB" id="TriTrypDB:C3747_335g10"/>
<dbReference type="InterPro" id="IPR036390">
    <property type="entry name" value="WH_DNA-bd_sf"/>
</dbReference>
<sequence>MELSVRLFLESAPKRQRYLRAAHILFGFSESGKFSPETRRQLLSAAVGYLKNGLSVYDIQLFRRSCEEHSDWLPEDLMVYEEEEAAVGARAEVALQSALSCLERLHVEDGVGKSNSNRLLAMKRGRLESTELRGLRDQMRVAEVYADIRNYEAMSKAVNRLLALAHSMQQTAAISNRADSVFVQLEVNRRIVELWLGVGNLDAVRSLVGTSTATLMTQAAECLMQIQFCSPSRLVPQQRTVEDLISELEEYALFFSIVRGLCMFEDQNFSGFARVFTGSGLRGAGWIPAVVEVNTKRNSLQVPASLGGDVNASGRSSVIHHLRHIVEVSITSGPQLGVMVLFSAIAALPRAEAMVLITRVDIMSLWEDVSDAHVLVQAFQLAKWGEFFRAASVLTSLFLKTDIFAHKHSDLLYRLVIQSVVLGYANAFMRLELRKAAAKLSIPLGELQEILQELILEGRLQARMDFVSQVLTNARFNRVTDGYSPQSLVLLDCICRSDMAMADVEQSLRILSLHRHHA</sequence>
<evidence type="ECO:0000256" key="4">
    <source>
        <dbReference type="ARBA" id="ARBA00022490"/>
    </source>
</evidence>
<reference evidence="8" key="3">
    <citation type="submission" date="2020-04" db="EMBL/GenBank/DDBJ databases">
        <authorList>
            <person name="Diaz Viraque F."/>
        </authorList>
    </citation>
    <scope>NUCLEOTIDE SEQUENCE</scope>
    <source>
        <strain evidence="8">Berenice</strain>
    </source>
</reference>
<dbReference type="VEuPathDB" id="TriTrypDB:TCSYLVIO_004395"/>
<organism evidence="9 10">
    <name type="scientific">Trypanosoma cruzi</name>
    <dbReference type="NCBI Taxonomy" id="5693"/>
    <lineage>
        <taxon>Eukaryota</taxon>
        <taxon>Discoba</taxon>
        <taxon>Euglenozoa</taxon>
        <taxon>Kinetoplastea</taxon>
        <taxon>Metakinetoplastina</taxon>
        <taxon>Trypanosomatida</taxon>
        <taxon>Trypanosomatidae</taxon>
        <taxon>Trypanosoma</taxon>
        <taxon>Schizotrypanum</taxon>
    </lineage>
</organism>
<dbReference type="VEuPathDB" id="TriTrypDB:TcCLB.506195.60"/>
<comment type="similarity">
    <text evidence="3">Belongs to the CSN1 family.</text>
</comment>
<keyword evidence="5" id="KW-0736">Signalosome</keyword>
<dbReference type="InterPro" id="IPR019585">
    <property type="entry name" value="Rpn7/CSN1"/>
</dbReference>
<reference evidence="8 11" key="2">
    <citation type="journal article" date="2019" name="Genome Biol. Evol.">
        <title>Nanopore Sequencing Significantly Improves Genome Assembly of the Protozoan Parasite Trypanosoma cruzi.</title>
        <authorList>
            <person name="Diaz-Viraque F."/>
            <person name="Pita S."/>
            <person name="Greif G."/>
            <person name="de Souza R.C.M."/>
            <person name="Iraola G."/>
            <person name="Robello C."/>
        </authorList>
    </citation>
    <scope>NUCLEOTIDE SEQUENCE [LARGE SCALE GENOMIC DNA]</scope>
    <source>
        <strain evidence="8 11">Berenice</strain>
    </source>
</reference>
<dbReference type="Proteomes" id="UP000583944">
    <property type="component" value="Unassembled WGS sequence"/>
</dbReference>
<gene>
    <name evidence="9" type="ORF">C3747_335g10</name>
    <name evidence="8" type="ORF">ECC02_005217</name>
</gene>
<proteinExistence type="inferred from homology"/>
<reference evidence="9 10" key="1">
    <citation type="journal article" date="2018" name="Microb. Genom.">
        <title>Expanding an expanded genome: long-read sequencing of Trypanosoma cruzi.</title>
        <authorList>
            <person name="Berna L."/>
            <person name="Rodriguez M."/>
            <person name="Chiribao M.L."/>
            <person name="Parodi-Talice A."/>
            <person name="Pita S."/>
            <person name="Rijo G."/>
            <person name="Alvarez-Valin F."/>
            <person name="Robello C."/>
        </authorList>
    </citation>
    <scope>NUCLEOTIDE SEQUENCE [LARGE SCALE GENOMIC DNA]</scope>
    <source>
        <strain evidence="9 10">TCC</strain>
    </source>
</reference>
<dbReference type="VEuPathDB" id="TriTrypDB:TCDM_04019"/>
<dbReference type="VEuPathDB" id="TriTrypDB:ECC02_005217"/>
<dbReference type="OrthoDB" id="422427at2759"/>
<evidence type="ECO:0000256" key="6">
    <source>
        <dbReference type="ARBA" id="ARBA00023242"/>
    </source>
</evidence>
<evidence type="ECO:0000256" key="3">
    <source>
        <dbReference type="ARBA" id="ARBA00008793"/>
    </source>
</evidence>
<comment type="caution">
    <text evidence="9">The sequence shown here is derived from an EMBL/GenBank/DDBJ whole genome shotgun (WGS) entry which is preliminary data.</text>
</comment>
<dbReference type="VEuPathDB" id="TriTrypDB:BCY84_15420"/>
<dbReference type="Proteomes" id="UP000246078">
    <property type="component" value="Unassembled WGS sequence"/>
</dbReference>
<dbReference type="VEuPathDB" id="TriTrypDB:C4B63_47g28"/>
<comment type="subcellular location">
    <subcellularLocation>
        <location evidence="2">Cytoplasm</location>
    </subcellularLocation>
    <subcellularLocation>
        <location evidence="1">Nucleus</location>
    </subcellularLocation>
</comment>
<name>A0A2V2V917_TRYCR</name>
<dbReference type="GO" id="GO:0005737">
    <property type="term" value="C:cytoplasm"/>
    <property type="evidence" value="ECO:0007669"/>
    <property type="project" value="UniProtKB-SubCell"/>
</dbReference>
<dbReference type="VEuPathDB" id="TriTrypDB:C4B63_47g27"/>
<dbReference type="VEuPathDB" id="TriTrypDB:TcCLB.507883.60"/>
<evidence type="ECO:0000313" key="8">
    <source>
        <dbReference type="EMBL" id="KAF5221679.1"/>
    </source>
</evidence>
<evidence type="ECO:0000259" key="7">
    <source>
        <dbReference type="Pfam" id="PF01399"/>
    </source>
</evidence>
<keyword evidence="4" id="KW-0963">Cytoplasm</keyword>
<accession>A0A2V2V917</accession>
<dbReference type="AlphaFoldDB" id="A0A2V2V917"/>
<dbReference type="VEuPathDB" id="TriTrypDB:TcCL_ESM05456"/>
<dbReference type="PANTHER" id="PTHR14145:SF2">
    <property type="entry name" value="COP9 SIGNALOSOME COMPLEX SUBUNIT 1"/>
    <property type="match status" value="1"/>
</dbReference>
<dbReference type="EMBL" id="PRFC01000335">
    <property type="protein sequence ID" value="PWU91558.1"/>
    <property type="molecule type" value="Genomic_DNA"/>
</dbReference>
<evidence type="ECO:0000256" key="2">
    <source>
        <dbReference type="ARBA" id="ARBA00004496"/>
    </source>
</evidence>
<keyword evidence="6" id="KW-0539">Nucleus</keyword>
<evidence type="ECO:0000256" key="1">
    <source>
        <dbReference type="ARBA" id="ARBA00004123"/>
    </source>
</evidence>
<dbReference type="SUPFAM" id="SSF46785">
    <property type="entry name" value="Winged helix' DNA-binding domain"/>
    <property type="match status" value="1"/>
</dbReference>
<evidence type="ECO:0000313" key="11">
    <source>
        <dbReference type="Proteomes" id="UP000583944"/>
    </source>
</evidence>
<feature type="domain" description="PCI" evidence="7">
    <location>
        <begin position="400"/>
        <end position="471"/>
    </location>
</feature>
<dbReference type="VEuPathDB" id="TriTrypDB:TCDM_04020"/>
<dbReference type="VEuPathDB" id="TriTrypDB:TcG_06347"/>
<protein>
    <recommendedName>
        <fullName evidence="7">PCI domain-containing protein</fullName>
    </recommendedName>
</protein>
<dbReference type="InterPro" id="IPR000717">
    <property type="entry name" value="PCI_dom"/>
</dbReference>
<dbReference type="VEuPathDB" id="TriTrypDB:Tc_MARK_3373"/>
<evidence type="ECO:0000313" key="10">
    <source>
        <dbReference type="Proteomes" id="UP000246078"/>
    </source>
</evidence>
<evidence type="ECO:0000313" key="9">
    <source>
        <dbReference type="EMBL" id="PWU91558.1"/>
    </source>
</evidence>
<dbReference type="Pfam" id="PF01399">
    <property type="entry name" value="PCI"/>
    <property type="match status" value="1"/>
</dbReference>
<dbReference type="PANTHER" id="PTHR14145">
    <property type="entry name" value="26S PROTESOME SUBUNIT 6"/>
    <property type="match status" value="1"/>
</dbReference>
<evidence type="ECO:0000256" key="5">
    <source>
        <dbReference type="ARBA" id="ARBA00022790"/>
    </source>
</evidence>
<dbReference type="Gene3D" id="1.25.40.570">
    <property type="match status" value="1"/>
</dbReference>
<dbReference type="VEuPathDB" id="TriTrypDB:TcBrA4_0132150"/>
<dbReference type="EMBL" id="JABDHM010000034">
    <property type="protein sequence ID" value="KAF5221679.1"/>
    <property type="molecule type" value="Genomic_DNA"/>
</dbReference>